<dbReference type="EMBL" id="LMTZ01000090">
    <property type="protein sequence ID" value="KST67141.1"/>
    <property type="molecule type" value="Genomic_DNA"/>
</dbReference>
<dbReference type="PANTHER" id="PTHR11635">
    <property type="entry name" value="CAMP-DEPENDENT PROTEIN KINASE REGULATORY CHAIN"/>
    <property type="match status" value="1"/>
</dbReference>
<dbReference type="EMBL" id="LMTZ01000092">
    <property type="protein sequence ID" value="KST66970.1"/>
    <property type="molecule type" value="Genomic_DNA"/>
</dbReference>
<comment type="caution">
    <text evidence="2">The sequence shown here is derived from an EMBL/GenBank/DDBJ whole genome shotgun (WGS) entry which is preliminary data.</text>
</comment>
<dbReference type="InterPro" id="IPR018490">
    <property type="entry name" value="cNMP-bd_dom_sf"/>
</dbReference>
<dbReference type="PANTHER" id="PTHR11635:SF152">
    <property type="entry name" value="CAMP-DEPENDENT PROTEIN KINASE TYPE I REGULATORY SUBUNIT-RELATED"/>
    <property type="match status" value="1"/>
</dbReference>
<name>A0A0V7ZR97_9CYAN</name>
<dbReference type="GO" id="GO:0005829">
    <property type="term" value="C:cytosol"/>
    <property type="evidence" value="ECO:0007669"/>
    <property type="project" value="TreeGrafter"/>
</dbReference>
<dbReference type="OrthoDB" id="517085at2"/>
<keyword evidence="4" id="KW-1185">Reference proteome</keyword>
<dbReference type="RefSeq" id="WP_027846154.1">
    <property type="nucleotide sequence ID" value="NZ_LMTZ01000090.1"/>
</dbReference>
<dbReference type="Proteomes" id="UP000053372">
    <property type="component" value="Unassembled WGS sequence"/>
</dbReference>
<accession>A0A0V7ZR97</accession>
<evidence type="ECO:0000313" key="3">
    <source>
        <dbReference type="EMBL" id="KST67141.1"/>
    </source>
</evidence>
<dbReference type="GO" id="GO:0004862">
    <property type="term" value="F:cAMP-dependent protein kinase inhibitor activity"/>
    <property type="evidence" value="ECO:0007669"/>
    <property type="project" value="TreeGrafter"/>
</dbReference>
<dbReference type="Gene3D" id="2.60.120.10">
    <property type="entry name" value="Jelly Rolls"/>
    <property type="match status" value="1"/>
</dbReference>
<evidence type="ECO:0000259" key="1">
    <source>
        <dbReference type="PROSITE" id="PS50042"/>
    </source>
</evidence>
<dbReference type="InterPro" id="IPR050503">
    <property type="entry name" value="cAMP-dep_PK_reg_su-like"/>
</dbReference>
<dbReference type="SUPFAM" id="SSF51206">
    <property type="entry name" value="cAMP-binding domain-like"/>
    <property type="match status" value="1"/>
</dbReference>
<dbReference type="InterPro" id="IPR000595">
    <property type="entry name" value="cNMP-bd_dom"/>
</dbReference>
<dbReference type="InterPro" id="IPR014710">
    <property type="entry name" value="RmlC-like_jellyroll"/>
</dbReference>
<protein>
    <submittedName>
        <fullName evidence="2">Cyclic nucleotide-binding protein</fullName>
    </submittedName>
</protein>
<reference evidence="2 4" key="1">
    <citation type="journal article" date="2015" name="Genome Announc.">
        <title>Draft Genome of the Euendolithic (true boring) Cyanobacterium Mastigocoleus testarum strain BC008.</title>
        <authorList>
            <person name="Guida B.S."/>
            <person name="Garcia-Pichel F."/>
        </authorList>
    </citation>
    <scope>NUCLEOTIDE SEQUENCE [LARGE SCALE GENOMIC DNA]</scope>
    <source>
        <strain evidence="2 4">BC008</strain>
    </source>
</reference>
<dbReference type="GO" id="GO:0034236">
    <property type="term" value="F:protein kinase A catalytic subunit binding"/>
    <property type="evidence" value="ECO:0007669"/>
    <property type="project" value="TreeGrafter"/>
</dbReference>
<evidence type="ECO:0000313" key="2">
    <source>
        <dbReference type="EMBL" id="KST66970.1"/>
    </source>
</evidence>
<dbReference type="GO" id="GO:0030552">
    <property type="term" value="F:cAMP binding"/>
    <property type="evidence" value="ECO:0007669"/>
    <property type="project" value="TreeGrafter"/>
</dbReference>
<organism evidence="2 4">
    <name type="scientific">Mastigocoleus testarum BC008</name>
    <dbReference type="NCBI Taxonomy" id="371196"/>
    <lineage>
        <taxon>Bacteria</taxon>
        <taxon>Bacillati</taxon>
        <taxon>Cyanobacteriota</taxon>
        <taxon>Cyanophyceae</taxon>
        <taxon>Nostocales</taxon>
        <taxon>Hapalosiphonaceae</taxon>
        <taxon>Mastigocoleus</taxon>
    </lineage>
</organism>
<gene>
    <name evidence="2" type="ORF">BC008_27655</name>
    <name evidence="3" type="ORF">BC008_28525</name>
</gene>
<dbReference type="CDD" id="cd00038">
    <property type="entry name" value="CAP_ED"/>
    <property type="match status" value="1"/>
</dbReference>
<dbReference type="PROSITE" id="PS50042">
    <property type="entry name" value="CNMP_BINDING_3"/>
    <property type="match status" value="1"/>
</dbReference>
<dbReference type="Pfam" id="PF00027">
    <property type="entry name" value="cNMP_binding"/>
    <property type="match status" value="1"/>
</dbReference>
<dbReference type="AlphaFoldDB" id="A0A0V7ZR97"/>
<proteinExistence type="predicted"/>
<feature type="domain" description="Cyclic nucleotide-binding" evidence="1">
    <location>
        <begin position="20"/>
        <end position="94"/>
    </location>
</feature>
<evidence type="ECO:0000313" key="4">
    <source>
        <dbReference type="Proteomes" id="UP000053372"/>
    </source>
</evidence>
<sequence length="128" mass="14184">MSEPVKTVEIFQKSSSPLTYVAGQTIFEEGETGSVMYGIIQGEVELVVDGKVVETITAGDVFGEGALVQPEHDRASTAIAKTDCIIACLDRERFLFAIENTPMFAIDVLRSYSNRARRLKRMVAFYLQ</sequence>
<dbReference type="SMART" id="SM00100">
    <property type="entry name" value="cNMP"/>
    <property type="match status" value="1"/>
</dbReference>
<dbReference type="GO" id="GO:0005952">
    <property type="term" value="C:cAMP-dependent protein kinase complex"/>
    <property type="evidence" value="ECO:0007669"/>
    <property type="project" value="InterPro"/>
</dbReference>
<dbReference type="PRINTS" id="PR00103">
    <property type="entry name" value="CAMPKINASE"/>
</dbReference>